<reference evidence="1 2" key="1">
    <citation type="journal article" date="2021" name="DNA Res.">
        <title>Genome analysis of Candida subhashii reveals its hybrid nature and dual mitochondrial genome conformations.</title>
        <authorList>
            <person name="Mixao V."/>
            <person name="Hegedusova E."/>
            <person name="Saus E."/>
            <person name="Pryszcz L.P."/>
            <person name="Cillingova A."/>
            <person name="Nosek J."/>
            <person name="Gabaldon T."/>
        </authorList>
    </citation>
    <scope>NUCLEOTIDE SEQUENCE [LARGE SCALE GENOMIC DNA]</scope>
    <source>
        <strain evidence="1 2">CBS 10753</strain>
    </source>
</reference>
<dbReference type="GeneID" id="73471245"/>
<dbReference type="EMBL" id="JAGSYN010000185">
    <property type="protein sequence ID" value="KAG7662057.1"/>
    <property type="molecule type" value="Genomic_DNA"/>
</dbReference>
<keyword evidence="2" id="KW-1185">Reference proteome</keyword>
<dbReference type="OrthoDB" id="4081031at2759"/>
<proteinExistence type="predicted"/>
<evidence type="ECO:0000313" key="1">
    <source>
        <dbReference type="EMBL" id="KAG7662057.1"/>
    </source>
</evidence>
<gene>
    <name evidence="1" type="ORF">J8A68_004445</name>
</gene>
<dbReference type="AlphaFoldDB" id="A0A8J5UKM6"/>
<dbReference type="Proteomes" id="UP000694255">
    <property type="component" value="Unassembled WGS sequence"/>
</dbReference>
<sequence length="246" mass="27767">MSDQKQTKQFDSKLLNHISEYSLVKYFQQLIISVSIINLIHQQYILPLLAFVNAQILTKSPIYETVNFVDVQADSTLSTFDKYFLEIPKTTVNSFSKTYLDIANKKLIEANNKFLTPIEKSDSVVDTVKNVAVNVKNTAFNKSTEIQKNLVDTYNHELSSAKKQNVIGKNIEASYNTAQKTIKTLNEEIITPLKNQTQDYVDQITTQTKNKADELIKTKVSPKIEEIKKKKDGFLNGNAAPVPVSG</sequence>
<protein>
    <submittedName>
        <fullName evidence="1">Uncharacterized protein</fullName>
    </submittedName>
</protein>
<dbReference type="RefSeq" id="XP_049262290.1">
    <property type="nucleotide sequence ID" value="XM_049408405.1"/>
</dbReference>
<organism evidence="1 2">
    <name type="scientific">[Candida] subhashii</name>
    <dbReference type="NCBI Taxonomy" id="561895"/>
    <lineage>
        <taxon>Eukaryota</taxon>
        <taxon>Fungi</taxon>
        <taxon>Dikarya</taxon>
        <taxon>Ascomycota</taxon>
        <taxon>Saccharomycotina</taxon>
        <taxon>Pichiomycetes</taxon>
        <taxon>Debaryomycetaceae</taxon>
        <taxon>Spathaspora</taxon>
    </lineage>
</organism>
<accession>A0A8J5UKM6</accession>
<name>A0A8J5UKM6_9ASCO</name>
<evidence type="ECO:0000313" key="2">
    <source>
        <dbReference type="Proteomes" id="UP000694255"/>
    </source>
</evidence>
<comment type="caution">
    <text evidence="1">The sequence shown here is derived from an EMBL/GenBank/DDBJ whole genome shotgun (WGS) entry which is preliminary data.</text>
</comment>